<dbReference type="Gene3D" id="2.40.160.220">
    <property type="match status" value="1"/>
</dbReference>
<evidence type="ECO:0000313" key="1">
    <source>
        <dbReference type="EMBL" id="QDH88827.1"/>
    </source>
</evidence>
<reference evidence="1" key="1">
    <citation type="submission" date="2019-05" db="EMBL/GenBank/DDBJ databases">
        <title>Metatranscriptomic reconstruction reveals RNA viruses with the potential to shape carbon cycling in soil.</title>
        <authorList>
            <person name="Starr E.P."/>
            <person name="Nuccio E."/>
            <person name="Pett-Ridge J."/>
            <person name="Banfield J.F."/>
            <person name="Firestone M.K."/>
        </authorList>
    </citation>
    <scope>NUCLEOTIDE SEQUENCE</scope>
    <source>
        <strain evidence="1">H2_Rhizo_Litter_49_scaffold_1787</strain>
    </source>
</reference>
<dbReference type="EMBL" id="MN034401">
    <property type="protein sequence ID" value="QDH88827.1"/>
    <property type="molecule type" value="Genomic_RNA"/>
</dbReference>
<dbReference type="Pfam" id="PF22387">
    <property type="entry name" value="PhiCb5_coat"/>
    <property type="match status" value="1"/>
</dbReference>
<protein>
    <submittedName>
        <fullName evidence="1">Uncharacterized protein</fullName>
    </submittedName>
</protein>
<sequence length="122" mass="13658">MAWGTTFNITINAIVYGLNRINNDNFGSEWVYRDANRQLSMKIRHSTDSADKTTGVVYLRHNVQVIHRVFSTATTKERKVTWNNTFTCPDYDDPALVLQDVGGIAAAVCTSTHHTDQIAGLN</sequence>
<gene>
    <name evidence="1" type="ORF">H2RhizoLitter491787_000002</name>
</gene>
<dbReference type="InterPro" id="IPR054457">
    <property type="entry name" value="PhiCb5_coat"/>
</dbReference>
<accession>A0A514D5G9</accession>
<organism evidence="1">
    <name type="scientific">Leviviridae sp</name>
    <dbReference type="NCBI Taxonomy" id="2027243"/>
    <lineage>
        <taxon>Viruses</taxon>
        <taxon>Riboviria</taxon>
        <taxon>Orthornavirae</taxon>
        <taxon>Lenarviricota</taxon>
        <taxon>Leviviricetes</taxon>
        <taxon>Norzivirales</taxon>
        <taxon>Fiersviridae</taxon>
    </lineage>
</organism>
<proteinExistence type="predicted"/>
<name>A0A514D5G9_9VIRU</name>